<dbReference type="PANTHER" id="PTHR35936:SF17">
    <property type="entry name" value="ARGININE-BINDING EXTRACELLULAR PROTEIN ARTP"/>
    <property type="match status" value="1"/>
</dbReference>
<keyword evidence="3 5" id="KW-0732">Signal</keyword>
<evidence type="ECO:0000256" key="4">
    <source>
        <dbReference type="RuleBase" id="RU003744"/>
    </source>
</evidence>
<proteinExistence type="inferred from homology"/>
<dbReference type="GO" id="GO:0030313">
    <property type="term" value="C:cell envelope"/>
    <property type="evidence" value="ECO:0007669"/>
    <property type="project" value="UniProtKB-SubCell"/>
</dbReference>
<dbReference type="PANTHER" id="PTHR35936">
    <property type="entry name" value="MEMBRANE-BOUND LYTIC MUREIN TRANSGLYCOSYLASE F"/>
    <property type="match status" value="1"/>
</dbReference>
<dbReference type="InterPro" id="IPR001638">
    <property type="entry name" value="Solute-binding_3/MltF_N"/>
</dbReference>
<dbReference type="EMBL" id="ACYG01000024">
    <property type="protein sequence ID" value="EEV17631.1"/>
    <property type="molecule type" value="Genomic_DNA"/>
</dbReference>
<evidence type="ECO:0000256" key="5">
    <source>
        <dbReference type="SAM" id="SignalP"/>
    </source>
</evidence>
<evidence type="ECO:0000313" key="7">
    <source>
        <dbReference type="EMBL" id="EEV17631.1"/>
    </source>
</evidence>
<protein>
    <submittedName>
        <fullName evidence="7">ABC transporter, substrate-binding protein, family 3</fullName>
    </submittedName>
</protein>
<organism evidence="7 8">
    <name type="scientific">Campylobacter gracilis RM3268</name>
    <dbReference type="NCBI Taxonomy" id="553220"/>
    <lineage>
        <taxon>Bacteria</taxon>
        <taxon>Pseudomonadati</taxon>
        <taxon>Campylobacterota</taxon>
        <taxon>Epsilonproteobacteria</taxon>
        <taxon>Campylobacterales</taxon>
        <taxon>Campylobacteraceae</taxon>
        <taxon>Campylobacter</taxon>
    </lineage>
</organism>
<dbReference type="AlphaFoldDB" id="C8PHL7"/>
<dbReference type="CDD" id="cd13624">
    <property type="entry name" value="PBP2_Arg_Lys_His"/>
    <property type="match status" value="1"/>
</dbReference>
<dbReference type="PROSITE" id="PS01039">
    <property type="entry name" value="SBP_BACTERIAL_3"/>
    <property type="match status" value="1"/>
</dbReference>
<comment type="subcellular location">
    <subcellularLocation>
        <location evidence="1">Cell envelope</location>
    </subcellularLocation>
</comment>
<evidence type="ECO:0000256" key="3">
    <source>
        <dbReference type="ARBA" id="ARBA00022729"/>
    </source>
</evidence>
<feature type="domain" description="Solute-binding protein family 3/N-terminal" evidence="6">
    <location>
        <begin position="27"/>
        <end position="246"/>
    </location>
</feature>
<dbReference type="SUPFAM" id="SSF53850">
    <property type="entry name" value="Periplasmic binding protein-like II"/>
    <property type="match status" value="1"/>
</dbReference>
<reference evidence="7 8" key="1">
    <citation type="submission" date="2009-07" db="EMBL/GenBank/DDBJ databases">
        <authorList>
            <person name="Madupu R."/>
            <person name="Sebastian Y."/>
            <person name="Durkin A.S."/>
            <person name="Torralba M."/>
            <person name="Methe B."/>
            <person name="Sutton G.G."/>
            <person name="Strausberg R.L."/>
            <person name="Nelson K.E."/>
        </authorList>
    </citation>
    <scope>NUCLEOTIDE SEQUENCE [LARGE SCALE GENOMIC DNA]</scope>
    <source>
        <strain evidence="7 8">RM3268</strain>
    </source>
</reference>
<dbReference type="RefSeq" id="WP_005871172.1">
    <property type="nucleotide sequence ID" value="NZ_ACYG01000024.1"/>
</dbReference>
<dbReference type="Gene3D" id="3.40.190.10">
    <property type="entry name" value="Periplasmic binding protein-like II"/>
    <property type="match status" value="2"/>
</dbReference>
<feature type="chain" id="PRO_5002989228" evidence="5">
    <location>
        <begin position="21"/>
        <end position="246"/>
    </location>
</feature>
<keyword evidence="8" id="KW-1185">Reference proteome</keyword>
<dbReference type="eggNOG" id="COG0834">
    <property type="taxonomic scope" value="Bacteria"/>
</dbReference>
<dbReference type="Proteomes" id="UP000005709">
    <property type="component" value="Unassembled WGS sequence"/>
</dbReference>
<comment type="similarity">
    <text evidence="2 4">Belongs to the bacterial solute-binding protein 3 family.</text>
</comment>
<evidence type="ECO:0000256" key="2">
    <source>
        <dbReference type="ARBA" id="ARBA00010333"/>
    </source>
</evidence>
<gene>
    <name evidence="7" type="ORF">CAMGR0001_0462</name>
</gene>
<dbReference type="InterPro" id="IPR018313">
    <property type="entry name" value="SBP_3_CS"/>
</dbReference>
<feature type="signal peptide" evidence="5">
    <location>
        <begin position="1"/>
        <end position="20"/>
    </location>
</feature>
<dbReference type="OrthoDB" id="5431130at2"/>
<dbReference type="Pfam" id="PF00497">
    <property type="entry name" value="SBP_bac_3"/>
    <property type="match status" value="1"/>
</dbReference>
<evidence type="ECO:0000259" key="6">
    <source>
        <dbReference type="SMART" id="SM00062"/>
    </source>
</evidence>
<evidence type="ECO:0000256" key="1">
    <source>
        <dbReference type="ARBA" id="ARBA00004196"/>
    </source>
</evidence>
<dbReference type="SMART" id="SM00062">
    <property type="entry name" value="PBPb"/>
    <property type="match status" value="1"/>
</dbReference>
<evidence type="ECO:0000313" key="8">
    <source>
        <dbReference type="Proteomes" id="UP000005709"/>
    </source>
</evidence>
<dbReference type="STRING" id="824.CGRAC_1874"/>
<accession>C8PHL7</accession>
<name>C8PHL7_9BACT</name>
<sequence length="246" mass="27141">MKKFMRFLVAGALLCGSLIAKDIAKDTLIVGTNAEYPPFEFVDENSKVTGFDMDLVAELAKRAGVKYEILNMSFDGLIPAIKSGKIDMIASGMSATPARKKAIDFTAPYYKVENLYVKRKDDSSLNSKADLQGKRLAAQLGTIQELAIRDIKGAEVSATENVFVAVMSLKNKKIDALCVDSSVGYEYLKKNDDLTAFFKESDGSEGFSIAFDKGKYPELLAKFNAALEEMKKDGSYEKLLEKYNLK</sequence>
<comment type="caution">
    <text evidence="7">The sequence shown here is derived from an EMBL/GenBank/DDBJ whole genome shotgun (WGS) entry which is preliminary data.</text>
</comment>